<dbReference type="EMBL" id="PTJD01000014">
    <property type="protein sequence ID" value="PPK92481.1"/>
    <property type="molecule type" value="Genomic_DNA"/>
</dbReference>
<evidence type="ECO:0000256" key="4">
    <source>
        <dbReference type="ARBA" id="ARBA00022801"/>
    </source>
</evidence>
<keyword evidence="6 10" id="KW-0464">Manganese</keyword>
<evidence type="ECO:0000256" key="9">
    <source>
        <dbReference type="PIRSR" id="PIRSR601088-2"/>
    </source>
</evidence>
<comment type="caution">
    <text evidence="14">The sequence shown here is derived from an EMBL/GenBank/DDBJ whole genome shotgun (WGS) entry which is preliminary data.</text>
</comment>
<evidence type="ECO:0000256" key="7">
    <source>
        <dbReference type="ARBA" id="ARBA00023277"/>
    </source>
</evidence>
<dbReference type="AlphaFoldDB" id="A0A2S6IE47"/>
<keyword evidence="10" id="KW-0533">Nickel</keyword>
<comment type="cofactor">
    <cofactor evidence="12">
        <name>NAD(+)</name>
        <dbReference type="ChEBI" id="CHEBI:57540"/>
    </cofactor>
    <text evidence="12">Binds 1 NAD(+) per subunit.</text>
</comment>
<dbReference type="GO" id="GO:0005975">
    <property type="term" value="P:carbohydrate metabolic process"/>
    <property type="evidence" value="ECO:0007669"/>
    <property type="project" value="InterPro"/>
</dbReference>
<evidence type="ECO:0000256" key="2">
    <source>
        <dbReference type="ARBA" id="ARBA00010141"/>
    </source>
</evidence>
<dbReference type="PANTHER" id="PTHR32092:SF6">
    <property type="entry name" value="ALPHA-GALACTOSIDASE"/>
    <property type="match status" value="1"/>
</dbReference>
<dbReference type="Proteomes" id="UP000239485">
    <property type="component" value="Unassembled WGS sequence"/>
</dbReference>
<dbReference type="Pfam" id="PF02056">
    <property type="entry name" value="Glyco_hydro_4"/>
    <property type="match status" value="1"/>
</dbReference>
<evidence type="ECO:0000259" key="13">
    <source>
        <dbReference type="Pfam" id="PF11975"/>
    </source>
</evidence>
<organism evidence="14 15">
    <name type="scientific">Kineococcus xinjiangensis</name>
    <dbReference type="NCBI Taxonomy" id="512762"/>
    <lineage>
        <taxon>Bacteria</taxon>
        <taxon>Bacillati</taxon>
        <taxon>Actinomycetota</taxon>
        <taxon>Actinomycetes</taxon>
        <taxon>Kineosporiales</taxon>
        <taxon>Kineosporiaceae</taxon>
        <taxon>Kineococcus</taxon>
    </lineage>
</organism>
<keyword evidence="7" id="KW-0119">Carbohydrate metabolism</keyword>
<keyword evidence="10" id="KW-0408">Iron</keyword>
<accession>A0A2S6IE47</accession>
<dbReference type="InterPro" id="IPR036291">
    <property type="entry name" value="NAD(P)-bd_dom_sf"/>
</dbReference>
<protein>
    <submittedName>
        <fullName evidence="14">Alpha-galactosidase</fullName>
    </submittedName>
</protein>
<keyword evidence="4 12" id="KW-0378">Hydrolase</keyword>
<evidence type="ECO:0000313" key="14">
    <source>
        <dbReference type="EMBL" id="PPK92481.1"/>
    </source>
</evidence>
<evidence type="ECO:0000256" key="6">
    <source>
        <dbReference type="ARBA" id="ARBA00023211"/>
    </source>
</evidence>
<evidence type="ECO:0000256" key="12">
    <source>
        <dbReference type="RuleBase" id="RU361152"/>
    </source>
</evidence>
<comment type="cofactor">
    <cofactor evidence="1">
        <name>Mn(2+)</name>
        <dbReference type="ChEBI" id="CHEBI:29035"/>
    </cofactor>
</comment>
<dbReference type="GO" id="GO:0016616">
    <property type="term" value="F:oxidoreductase activity, acting on the CH-OH group of donors, NAD or NADP as acceptor"/>
    <property type="evidence" value="ECO:0007669"/>
    <property type="project" value="InterPro"/>
</dbReference>
<dbReference type="InterPro" id="IPR001088">
    <property type="entry name" value="Glyco_hydro_4"/>
</dbReference>
<feature type="binding site" evidence="10">
    <location>
        <position position="205"/>
    </location>
    <ligand>
        <name>Mn(2+)</name>
        <dbReference type="ChEBI" id="CHEBI:29035"/>
    </ligand>
</feature>
<dbReference type="GO" id="GO:0004553">
    <property type="term" value="F:hydrolase activity, hydrolyzing O-glycosyl compounds"/>
    <property type="evidence" value="ECO:0007669"/>
    <property type="project" value="InterPro"/>
</dbReference>
<sequence>MSGPATAVAVLGAGSVVFTHQVVADLVRLPRLDRLDLRLHDVDPLRLATAVALTRRVAAEHGAAGRVRVSGHAERRAALAGAQFVVNTVQVGGLAATRTDLEVPARHGLRQTIGDTLGVGGIFRALRTAPFLAGVAADLAEVADDPLLLNYTNPMAMNVGYLAAVAPRLRVLGLCHSVHWTVAGLCSLVGVDVAEVTYSSAGVNHQAWLLRWERDGQDLFPELDRRIEADPEQLRRVRVDMYRRLGHFPTETSEHSAEYVGWYLHSDAEVERLRLRPGAHLRTSEDNQRRHEALSSAVACGGELGWVNPPGTEYAPLVVQAVVSGVPEEIVGNVVNDGLVPGLPAGAVVEVPCTVDAAGVHPHRVGRLPEQCAALNRAYLEVVAHTVRAAVTGDPWAVRHAAAVDPNTAASLDAEAVGALCDELVRRHGDLLPEPLRVPPRA</sequence>
<dbReference type="OrthoDB" id="9767022at2"/>
<reference evidence="14 15" key="1">
    <citation type="submission" date="2018-02" db="EMBL/GenBank/DDBJ databases">
        <title>Genomic Encyclopedia of Archaeal and Bacterial Type Strains, Phase II (KMG-II): from individual species to whole genera.</title>
        <authorList>
            <person name="Goeker M."/>
        </authorList>
    </citation>
    <scope>NUCLEOTIDE SEQUENCE [LARGE SCALE GENOMIC DNA]</scope>
    <source>
        <strain evidence="14 15">DSM 22857</strain>
    </source>
</reference>
<keyword evidence="3 10" id="KW-0479">Metal-binding</keyword>
<feature type="binding site" evidence="9">
    <location>
        <position position="272"/>
    </location>
    <ligand>
        <name>substrate</name>
    </ligand>
</feature>
<dbReference type="SUPFAM" id="SSF51735">
    <property type="entry name" value="NAD(P)-binding Rossmann-fold domains"/>
    <property type="match status" value="1"/>
</dbReference>
<gene>
    <name evidence="14" type="ORF">CLV92_11482</name>
</gene>
<dbReference type="Gene3D" id="3.90.1820.10">
    <property type="entry name" value="AglA-like glucosidase"/>
    <property type="match status" value="1"/>
</dbReference>
<keyword evidence="8 12" id="KW-0326">Glycosidase</keyword>
<dbReference type="RefSeq" id="WP_104434732.1">
    <property type="nucleotide sequence ID" value="NZ_PTJD01000014.1"/>
</dbReference>
<keyword evidence="15" id="KW-1185">Reference proteome</keyword>
<evidence type="ECO:0000256" key="8">
    <source>
        <dbReference type="ARBA" id="ARBA00023295"/>
    </source>
</evidence>
<feature type="binding site" evidence="10">
    <location>
        <position position="175"/>
    </location>
    <ligand>
        <name>Mn(2+)</name>
        <dbReference type="ChEBI" id="CHEBI:29035"/>
    </ligand>
</feature>
<keyword evidence="10" id="KW-0170">Cobalt</keyword>
<dbReference type="Pfam" id="PF11975">
    <property type="entry name" value="Glyco_hydro_4C"/>
    <property type="match status" value="1"/>
</dbReference>
<comment type="similarity">
    <text evidence="2 12">Belongs to the glycosyl hydrolase 4 family.</text>
</comment>
<evidence type="ECO:0000313" key="15">
    <source>
        <dbReference type="Proteomes" id="UP000239485"/>
    </source>
</evidence>
<proteinExistence type="inferred from homology"/>
<dbReference type="GO" id="GO:0046872">
    <property type="term" value="F:metal ion binding"/>
    <property type="evidence" value="ECO:0007669"/>
    <property type="project" value="UniProtKB-KW"/>
</dbReference>
<evidence type="ECO:0000256" key="10">
    <source>
        <dbReference type="PIRSR" id="PIRSR601088-3"/>
    </source>
</evidence>
<feature type="domain" description="Glycosyl hydrolase family 4 C-terminal" evidence="13">
    <location>
        <begin position="201"/>
        <end position="408"/>
    </location>
</feature>
<evidence type="ECO:0000256" key="3">
    <source>
        <dbReference type="ARBA" id="ARBA00022723"/>
    </source>
</evidence>
<evidence type="ECO:0000256" key="5">
    <source>
        <dbReference type="ARBA" id="ARBA00023027"/>
    </source>
</evidence>
<dbReference type="InterPro" id="IPR053715">
    <property type="entry name" value="GH4_Enzyme_sf"/>
</dbReference>
<feature type="binding site" evidence="9">
    <location>
        <position position="153"/>
    </location>
    <ligand>
        <name>substrate</name>
    </ligand>
</feature>
<dbReference type="InterPro" id="IPR015955">
    <property type="entry name" value="Lactate_DH/Glyco_Ohase_4_C"/>
</dbReference>
<dbReference type="SUPFAM" id="SSF56327">
    <property type="entry name" value="LDH C-terminal domain-like"/>
    <property type="match status" value="1"/>
</dbReference>
<keyword evidence="5 12" id="KW-0520">NAD</keyword>
<dbReference type="InterPro" id="IPR022616">
    <property type="entry name" value="Glyco_hydro_4_C"/>
</dbReference>
<evidence type="ECO:0000256" key="1">
    <source>
        <dbReference type="ARBA" id="ARBA00001936"/>
    </source>
</evidence>
<feature type="site" description="Increases basicity of active site Tyr" evidence="11">
    <location>
        <position position="115"/>
    </location>
</feature>
<evidence type="ECO:0000256" key="11">
    <source>
        <dbReference type="PIRSR" id="PIRSR601088-4"/>
    </source>
</evidence>
<dbReference type="PRINTS" id="PR00732">
    <property type="entry name" value="GLHYDRLASE4"/>
</dbReference>
<name>A0A2S6IE47_9ACTN</name>
<dbReference type="PANTHER" id="PTHR32092">
    <property type="entry name" value="6-PHOSPHO-BETA-GLUCOSIDASE-RELATED"/>
    <property type="match status" value="1"/>
</dbReference>